<proteinExistence type="predicted"/>
<dbReference type="Proteomes" id="UP001163223">
    <property type="component" value="Chromosome"/>
</dbReference>
<name>A0ACD4NN42_9HYPH</name>
<reference evidence="1" key="1">
    <citation type="submission" date="2022-11" db="EMBL/GenBank/DDBJ databases">
        <title>beta-Carotene-producing bacterium, Jeongeuplla avenae sp. nov., alleviates the salt stress of Arabidopsis seedlings.</title>
        <authorList>
            <person name="Jiang L."/>
            <person name="Lee J."/>
        </authorList>
    </citation>
    <scope>NUCLEOTIDE SEQUENCE</scope>
    <source>
        <strain evidence="1">DY_R2A_6</strain>
    </source>
</reference>
<dbReference type="EMBL" id="CP113520">
    <property type="protein sequence ID" value="WAJ28157.1"/>
    <property type="molecule type" value="Genomic_DNA"/>
</dbReference>
<sequence length="297" mass="33290">MGTASVLFLATAGLLVGTLEAAPADPWQFVGTAYTDIRSASSDDDDGSNRGLEPSYGGGISASRTFELDEDRVLGLSFGTSAERFYDAPESNRLLFDADPYLAIKLDHGMLRELRFFGEATHALDDHDWVFSRGRAGSALRLQLAPRNTLQLRVRGGYREQNDADTFRGYDQGEFLLDGTYNWRSEDSVNRITAIPYYERRDAEASKYSYDEFGFRFIGRHNLDEKVSLVLRANTFARDYDNGLREDDRLRVTVGSDWDVREKTTIGAFAGYERNWSTREDADYGGPVVGIALTQGF</sequence>
<accession>A0ACD4NN42</accession>
<gene>
    <name evidence="1" type="ORF">OXU80_25595</name>
</gene>
<organism evidence="1 2">
    <name type="scientific">Antarcticirhabdus aurantiaca</name>
    <dbReference type="NCBI Taxonomy" id="2606717"/>
    <lineage>
        <taxon>Bacteria</taxon>
        <taxon>Pseudomonadati</taxon>
        <taxon>Pseudomonadota</taxon>
        <taxon>Alphaproteobacteria</taxon>
        <taxon>Hyphomicrobiales</taxon>
        <taxon>Aurantimonadaceae</taxon>
        <taxon>Antarcticirhabdus</taxon>
    </lineage>
</organism>
<evidence type="ECO:0000313" key="2">
    <source>
        <dbReference type="Proteomes" id="UP001163223"/>
    </source>
</evidence>
<evidence type="ECO:0000313" key="1">
    <source>
        <dbReference type="EMBL" id="WAJ28157.1"/>
    </source>
</evidence>
<keyword evidence="2" id="KW-1185">Reference proteome</keyword>
<protein>
    <submittedName>
        <fullName evidence="1">Uncharacterized protein</fullName>
    </submittedName>
</protein>